<keyword evidence="1" id="KW-0238">DNA-binding</keyword>
<sequence length="153" mass="17152">MALNKLLRQKRLTANWTQEQLAAQLFVSTKTISNWETGKTFPDIESLISLCQLYHLSLDQLLIKGTDIVDDYKKNEILAAVAKKRKQQFGGPILSSTILFLLCVGNSLFPTVIPSQLRLGIGVQGVLLLVILCDVVATYYFDKQIKALKQQLD</sequence>
<proteinExistence type="predicted"/>
<feature type="transmembrane region" description="Helical" evidence="2">
    <location>
        <begin position="93"/>
        <end position="113"/>
    </location>
</feature>
<evidence type="ECO:0000313" key="5">
    <source>
        <dbReference type="Proteomes" id="UP001596283"/>
    </source>
</evidence>
<protein>
    <submittedName>
        <fullName evidence="4">Helix-turn-helix domain-containing protein</fullName>
    </submittedName>
</protein>
<evidence type="ECO:0000313" key="4">
    <source>
        <dbReference type="EMBL" id="MFC6259372.1"/>
    </source>
</evidence>
<dbReference type="Gene3D" id="1.10.260.40">
    <property type="entry name" value="lambda repressor-like DNA-binding domains"/>
    <property type="match status" value="1"/>
</dbReference>
<dbReference type="PROSITE" id="PS50943">
    <property type="entry name" value="HTH_CROC1"/>
    <property type="match status" value="1"/>
</dbReference>
<dbReference type="InterPro" id="IPR010982">
    <property type="entry name" value="Lambda_DNA-bd_dom_sf"/>
</dbReference>
<dbReference type="Proteomes" id="UP001596283">
    <property type="component" value="Unassembled WGS sequence"/>
</dbReference>
<evidence type="ECO:0000256" key="2">
    <source>
        <dbReference type="SAM" id="Phobius"/>
    </source>
</evidence>
<accession>A0ABW1TDU6</accession>
<comment type="caution">
    <text evidence="4">The sequence shown here is derived from an EMBL/GenBank/DDBJ whole genome shotgun (WGS) entry which is preliminary data.</text>
</comment>
<dbReference type="Pfam" id="PF01381">
    <property type="entry name" value="HTH_3"/>
    <property type="match status" value="1"/>
</dbReference>
<keyword evidence="5" id="KW-1185">Reference proteome</keyword>
<keyword evidence="2" id="KW-0472">Membrane</keyword>
<keyword evidence="2" id="KW-0812">Transmembrane</keyword>
<dbReference type="RefSeq" id="WP_125689094.1">
    <property type="nucleotide sequence ID" value="NZ_JBHSSI010000002.1"/>
</dbReference>
<gene>
    <name evidence="4" type="ORF">ACFP1C_00265</name>
</gene>
<name>A0ABW1TDU6_9LACO</name>
<reference evidence="5" key="1">
    <citation type="journal article" date="2019" name="Int. J. Syst. Evol. Microbiol.">
        <title>The Global Catalogue of Microorganisms (GCM) 10K type strain sequencing project: providing services to taxonomists for standard genome sequencing and annotation.</title>
        <authorList>
            <consortium name="The Broad Institute Genomics Platform"/>
            <consortium name="The Broad Institute Genome Sequencing Center for Infectious Disease"/>
            <person name="Wu L."/>
            <person name="Ma J."/>
        </authorList>
    </citation>
    <scope>NUCLEOTIDE SEQUENCE [LARGE SCALE GENOMIC DNA]</scope>
    <source>
        <strain evidence="5">CCM 8908</strain>
    </source>
</reference>
<dbReference type="SUPFAM" id="SSF47413">
    <property type="entry name" value="lambda repressor-like DNA-binding domains"/>
    <property type="match status" value="1"/>
</dbReference>
<dbReference type="CDD" id="cd00093">
    <property type="entry name" value="HTH_XRE"/>
    <property type="match status" value="1"/>
</dbReference>
<dbReference type="EMBL" id="JBHSSI010000002">
    <property type="protein sequence ID" value="MFC6259372.1"/>
    <property type="molecule type" value="Genomic_DNA"/>
</dbReference>
<evidence type="ECO:0000256" key="1">
    <source>
        <dbReference type="ARBA" id="ARBA00023125"/>
    </source>
</evidence>
<feature type="transmembrane region" description="Helical" evidence="2">
    <location>
        <begin position="119"/>
        <end position="141"/>
    </location>
</feature>
<keyword evidence="2" id="KW-1133">Transmembrane helix</keyword>
<dbReference type="PANTHER" id="PTHR46558">
    <property type="entry name" value="TRACRIPTIONAL REGULATORY PROTEIN-RELATED-RELATED"/>
    <property type="match status" value="1"/>
</dbReference>
<dbReference type="InterPro" id="IPR001387">
    <property type="entry name" value="Cro/C1-type_HTH"/>
</dbReference>
<organism evidence="4 5">
    <name type="scientific">Levilactobacillus fujinensis</name>
    <dbReference type="NCBI Taxonomy" id="2486024"/>
    <lineage>
        <taxon>Bacteria</taxon>
        <taxon>Bacillati</taxon>
        <taxon>Bacillota</taxon>
        <taxon>Bacilli</taxon>
        <taxon>Lactobacillales</taxon>
        <taxon>Lactobacillaceae</taxon>
        <taxon>Levilactobacillus</taxon>
    </lineage>
</organism>
<dbReference type="SMART" id="SM00530">
    <property type="entry name" value="HTH_XRE"/>
    <property type="match status" value="1"/>
</dbReference>
<dbReference type="PANTHER" id="PTHR46558:SF15">
    <property type="entry name" value="HELIX-TURN-HELIX DOMAIN PROTEIN"/>
    <property type="match status" value="1"/>
</dbReference>
<feature type="domain" description="HTH cro/C1-type" evidence="3">
    <location>
        <begin position="7"/>
        <end position="61"/>
    </location>
</feature>
<evidence type="ECO:0000259" key="3">
    <source>
        <dbReference type="PROSITE" id="PS50943"/>
    </source>
</evidence>